<feature type="domain" description="DOCKER" evidence="5">
    <location>
        <begin position="1610"/>
        <end position="2047"/>
    </location>
</feature>
<comment type="similarity">
    <text evidence="2">Belongs to the DOCK family.</text>
</comment>
<protein>
    <recommendedName>
        <fullName evidence="8">DOCK family protein</fullName>
    </recommendedName>
</protein>
<feature type="domain" description="C2 DOCK-type" evidence="4">
    <location>
        <begin position="609"/>
        <end position="777"/>
    </location>
</feature>
<dbReference type="PANTHER" id="PTHR23317:SF108">
    <property type="entry name" value="DOCK FAMILY PROTEIN"/>
    <property type="match status" value="1"/>
</dbReference>
<evidence type="ECO:0000313" key="6">
    <source>
        <dbReference type="EMBL" id="KAF2071777.1"/>
    </source>
</evidence>
<dbReference type="InterPro" id="IPR046769">
    <property type="entry name" value="DOCKER_Lobe_A"/>
</dbReference>
<gene>
    <name evidence="6" type="ORF">CYY_006905</name>
</gene>
<dbReference type="Gene3D" id="2.60.40.150">
    <property type="entry name" value="C2 domain"/>
    <property type="match status" value="1"/>
</dbReference>
<sequence length="2158" mass="244749">MEGKKISTFIKSRKSTSGQSSHNLRDTPPNLPSSSSSASLISSASSNNLLDGNNNSTFKQQPGTEDYYKRNTRQIPSILLEDEIEKDDDYPFDFEKYYYESKEINREVSRELVVIPDDSVQNQIEKITKENRINTNPIDYIEKKNLHTDDCIQFYSSNSWKAIKSFNYTKDENPGTIVGTISEERMEFKTDPIINSNIPLGISTPASKQSELNNSGNGTGNNNAKEVNYLLQQHQYQQQNTIKTNDADELHLQYLERQLRKDKQQQPQQEKSMLSYFTLSEPPLSFPDPSVFQKEKKRIIEITAKDLSFKFWEKEEETEPLFVSMYLYDIQKKTRLSETFHFDFNNDKTLRLLGNHAKSGDQINLTKKAIFYVNSRSSADLDNIYLIVKIEKVLMGDLEDHSEPYIKMNLKEKEKDKFKDHIRSSASRLGAYRQPFCWGCIPVFEEGVGEDTVIRPLYRHRAEMTDTQLLDSTLSEGSKSASTKKLKVIPGSCTIDIREITKLPNREDATKHVYNSSLVPLSFNTTAAPAAGSESPGDVSLSSSLVSTPDPLSPILSSPPLSSQTSSQQTLPKLVHPGQVPSGVNTDNIYKECQEFITSSKFDINTEFVNNLYIYPELVNLSNRSGSVAARNITCKVQLMECDDNVNFDGIKSIYGKSRSEAFVTKAYTSVTYHSKSPTFNDEIKIRLPLTLSPNLNILFTFYHITCQKTDKENQFDAPVGHAVLPLMQNGKLLGDETFNLPVGYEFPPRYMKRETENLIRYIDNKKPIFQVRSKLVSSIYSTDDNLNQFFNCVSNFNLNSPASPVNNNNNNNNNNTTTAATTSPNTSNPDLSTLASPPTLIDNGNVTVAQMIKSIKQLPQCKIDCIIQFLPIIMNQLFRLMTSPAHSSELCMVTFTTIGEILAVVNDVSSNIFDRYAKYVFTNTPNSELPVYEVLIKTWLELMRFQEQNSENILRFSRFFFSLIYKSMALSLIERNKREENKTRRGRFVGIRPQLAKLVAILRWESAVRAKHTFKLAKELIRSLAMFISNLLSIADRGYVFRIVEKAVVDFDQNLSTIQQQPLPTQQNQQHQGENETELYELKFEFLRIICQNDYFVQLNIPLPFRVDTTLKLQQILSISKHFLSELLMNNIASGLSSKIALVRMDAANSLRDTLIRIEMDTRWQDVTNKQRIVGVFSNYLSIVINNWDNIKDDSFIMKRNILISFVYLLKHVHPNLIRMCWKEETKAKHLILFEILTVCSDLFEFVGKEILIEKVESSTSLRTSTAKSILEDFYSNSRGSPYGSKKLYNRSLREKRVDARKSILDSYNTVGGSGSGTGSGFVPSSSSTNVPGSPTVTSVNGSGGSSASGTPTGTGTISSSGSGIHSHYGTLRNEKRMKGTLAQNKINLSDYDDRLESHLSYEVGSVILDIADEFMYEYERDLKNSHSFDVLEKIFNILNSLLKKNQPVLLIPKLYATLRQFIFKFPKTIFENNNVFCLELCNAAIRHCNSVNHVTREEAAAFTYILFRKNFEQSRSTVKNFVRTKTQITIGLSTIVKTIKEDYYLKKSLDSINTYAAIQADKLGIKSFSKQIEDLTKRLHTFVIDNIKINNHRDDPEMVADLYHRIADNNKSNAETRICWLQGLADFHRTQENYVEAAECYLHMSALVSEYLTLIQKPIPTISGSSSFLSINKNSLEESHSYIEREEDGSDGQSFTIEFFMKLVQDAIGLLKEADHYEVANLVYKQILIPVHEHNLNYEELARSHGDLQDIFKRIVECYKTQSRMLGSYYRVGLYGKPFEEFSGKEFIYKEPKITRLVEIKDRLRTLYSKKLGVSEDSITIIEGSQIDVSTIVGQNQDKCYLQITSVNPYFGVDEVSSRRTVFDKNVNLNRFIFETPFTENGAGRGSSVADQYKRKTILTVSHYFPYTKKRIQVCSKQEIILSPIESSIETIDQRSEQIMNEVRAQTPNPKTLQQILQGTLRLQVNSGPQEICRIFLAEGSTYHPDHIKQLKKSLSIFLGSCSEALFIHKGLVENQSSQDFQEEMEQGYYQLTELMETFSVYPPEGSYNPIAMAIANANNNNNNSTGSNTPTINISSSLANNLGSKSHSRHSSRNSANGITLESSVGDDIDPSLLSTSLPSGGTGTRRSFTQRLSNSFKKGIDFGTNNSPSDLDRD</sequence>
<feature type="compositionally biased region" description="Low complexity" evidence="3">
    <location>
        <begin position="547"/>
        <end position="572"/>
    </location>
</feature>
<dbReference type="InterPro" id="IPR027357">
    <property type="entry name" value="DOCKER_dom"/>
</dbReference>
<comment type="caution">
    <text evidence="6">The sequence shown here is derived from an EMBL/GenBank/DDBJ whole genome shotgun (WGS) entry which is preliminary data.</text>
</comment>
<feature type="compositionally biased region" description="Low complexity" evidence="3">
    <location>
        <begin position="32"/>
        <end position="56"/>
    </location>
</feature>
<dbReference type="InterPro" id="IPR027007">
    <property type="entry name" value="C2_DOCK-type_domain"/>
</dbReference>
<feature type="compositionally biased region" description="Polar residues" evidence="3">
    <location>
        <begin position="2147"/>
        <end position="2158"/>
    </location>
</feature>
<evidence type="ECO:0000313" key="7">
    <source>
        <dbReference type="Proteomes" id="UP000695562"/>
    </source>
</evidence>
<dbReference type="CDD" id="cd11684">
    <property type="entry name" value="DHR2_DOCK"/>
    <property type="match status" value="1"/>
</dbReference>
<dbReference type="Proteomes" id="UP000695562">
    <property type="component" value="Unassembled WGS sequence"/>
</dbReference>
<dbReference type="InterPro" id="IPR043162">
    <property type="entry name" value="DOCK_C_lobe_C"/>
</dbReference>
<dbReference type="EMBL" id="AJWJ01000339">
    <property type="protein sequence ID" value="KAF2071777.1"/>
    <property type="molecule type" value="Genomic_DNA"/>
</dbReference>
<keyword evidence="1" id="KW-0344">Guanine-nucleotide releasing factor</keyword>
<evidence type="ECO:0000256" key="1">
    <source>
        <dbReference type="ARBA" id="ARBA00022658"/>
    </source>
</evidence>
<feature type="compositionally biased region" description="Low complexity" evidence="3">
    <location>
        <begin position="1322"/>
        <end position="1342"/>
    </location>
</feature>
<dbReference type="InterPro" id="IPR046773">
    <property type="entry name" value="DOCKER_Lobe_C"/>
</dbReference>
<feature type="compositionally biased region" description="Low complexity" evidence="3">
    <location>
        <begin position="2065"/>
        <end position="2080"/>
    </location>
</feature>
<evidence type="ECO:0008006" key="8">
    <source>
        <dbReference type="Google" id="ProtNLM"/>
    </source>
</evidence>
<feature type="region of interest" description="Disordered" evidence="3">
    <location>
        <begin position="1"/>
        <end position="70"/>
    </location>
</feature>
<dbReference type="PANTHER" id="PTHR23317">
    <property type="entry name" value="DEDICATOR OF CYTOKINESIS DOCK"/>
    <property type="match status" value="1"/>
</dbReference>
<dbReference type="InterPro" id="IPR046770">
    <property type="entry name" value="DOCKER_Lobe_B"/>
</dbReference>
<name>A0A8J4V2P4_9MYCE</name>
<feature type="compositionally biased region" description="Polar residues" evidence="3">
    <location>
        <begin position="199"/>
        <end position="212"/>
    </location>
</feature>
<dbReference type="InterPro" id="IPR043161">
    <property type="entry name" value="DOCK_C_lobe_A"/>
</dbReference>
<feature type="compositionally biased region" description="Low complexity" evidence="3">
    <location>
        <begin position="2114"/>
        <end position="2131"/>
    </location>
</feature>
<organism evidence="6 7">
    <name type="scientific">Polysphondylium violaceum</name>
    <dbReference type="NCBI Taxonomy" id="133409"/>
    <lineage>
        <taxon>Eukaryota</taxon>
        <taxon>Amoebozoa</taxon>
        <taxon>Evosea</taxon>
        <taxon>Eumycetozoa</taxon>
        <taxon>Dictyostelia</taxon>
        <taxon>Dictyosteliales</taxon>
        <taxon>Dictyosteliaceae</taxon>
        <taxon>Polysphondylium</taxon>
    </lineage>
</organism>
<feature type="region of interest" description="Disordered" evidence="3">
    <location>
        <begin position="529"/>
        <end position="578"/>
    </location>
</feature>
<feature type="region of interest" description="Disordered" evidence="3">
    <location>
        <begin position="2065"/>
        <end position="2158"/>
    </location>
</feature>
<evidence type="ECO:0000256" key="2">
    <source>
        <dbReference type="PROSITE-ProRule" id="PRU00983"/>
    </source>
</evidence>
<dbReference type="Gene3D" id="1.25.40.410">
    <property type="match status" value="1"/>
</dbReference>
<dbReference type="Gene3D" id="1.20.58.740">
    <property type="match status" value="1"/>
</dbReference>
<dbReference type="Pfam" id="PF20421">
    <property type="entry name" value="DHR-2_Lobe_C"/>
    <property type="match status" value="1"/>
</dbReference>
<evidence type="ECO:0000256" key="3">
    <source>
        <dbReference type="SAM" id="MobiDB-lite"/>
    </source>
</evidence>
<proteinExistence type="inferred from homology"/>
<dbReference type="OrthoDB" id="47328at2759"/>
<dbReference type="Pfam" id="PF06920">
    <property type="entry name" value="DHR-2_Lobe_A"/>
    <property type="match status" value="1"/>
</dbReference>
<keyword evidence="7" id="KW-1185">Reference proteome</keyword>
<dbReference type="Pfam" id="PF20422">
    <property type="entry name" value="DHR-2_Lobe_B"/>
    <property type="match status" value="1"/>
</dbReference>
<dbReference type="InterPro" id="IPR035892">
    <property type="entry name" value="C2_domain_sf"/>
</dbReference>
<evidence type="ECO:0000259" key="4">
    <source>
        <dbReference type="PROSITE" id="PS51650"/>
    </source>
</evidence>
<evidence type="ECO:0000259" key="5">
    <source>
        <dbReference type="PROSITE" id="PS51651"/>
    </source>
</evidence>
<dbReference type="GO" id="GO:0005085">
    <property type="term" value="F:guanyl-nucleotide exchange factor activity"/>
    <property type="evidence" value="ECO:0007669"/>
    <property type="project" value="UniProtKB-KW"/>
</dbReference>
<dbReference type="Pfam" id="PF14429">
    <property type="entry name" value="DOCK-C2"/>
    <property type="match status" value="1"/>
</dbReference>
<feature type="compositionally biased region" description="Low complexity" evidence="3">
    <location>
        <begin position="804"/>
        <end position="830"/>
    </location>
</feature>
<dbReference type="PROSITE" id="PS51651">
    <property type="entry name" value="DOCKER"/>
    <property type="match status" value="1"/>
</dbReference>
<feature type="region of interest" description="Disordered" evidence="3">
    <location>
        <begin position="199"/>
        <end position="223"/>
    </location>
</feature>
<accession>A0A8J4V2P4</accession>
<feature type="region of interest" description="Disordered" evidence="3">
    <location>
        <begin position="1312"/>
        <end position="1367"/>
    </location>
</feature>
<dbReference type="PROSITE" id="PS51650">
    <property type="entry name" value="C2_DOCK"/>
    <property type="match status" value="1"/>
</dbReference>
<dbReference type="GO" id="GO:0007264">
    <property type="term" value="P:small GTPase-mediated signal transduction"/>
    <property type="evidence" value="ECO:0007669"/>
    <property type="project" value="InterPro"/>
</dbReference>
<reference evidence="6" key="1">
    <citation type="submission" date="2020-01" db="EMBL/GenBank/DDBJ databases">
        <title>Development of genomics and gene disruption for Polysphondylium violaceum indicates a role for the polyketide synthase stlB in stalk morphogenesis.</title>
        <authorList>
            <person name="Narita B."/>
            <person name="Kawabe Y."/>
            <person name="Kin K."/>
            <person name="Saito T."/>
            <person name="Gibbs R."/>
            <person name="Kuspa A."/>
            <person name="Muzny D."/>
            <person name="Queller D."/>
            <person name="Richards S."/>
            <person name="Strassman J."/>
            <person name="Sucgang R."/>
            <person name="Worley K."/>
            <person name="Schaap P."/>
        </authorList>
    </citation>
    <scope>NUCLEOTIDE SEQUENCE</scope>
    <source>
        <strain evidence="6">QSvi11</strain>
    </source>
</reference>
<dbReference type="InterPro" id="IPR026791">
    <property type="entry name" value="DOCK"/>
</dbReference>
<feature type="compositionally biased region" description="Low complexity" evidence="3">
    <location>
        <begin position="1349"/>
        <end position="1367"/>
    </location>
</feature>
<feature type="compositionally biased region" description="Low complexity" evidence="3">
    <location>
        <begin position="213"/>
        <end position="223"/>
    </location>
</feature>
<feature type="region of interest" description="Disordered" evidence="3">
    <location>
        <begin position="804"/>
        <end position="838"/>
    </location>
</feature>